<evidence type="ECO:0000313" key="4">
    <source>
        <dbReference type="Proteomes" id="UP000230407"/>
    </source>
</evidence>
<dbReference type="CDD" id="cd00161">
    <property type="entry name" value="beta-trefoil_Ricin-like"/>
    <property type="match status" value="1"/>
</dbReference>
<reference evidence="3 4" key="1">
    <citation type="submission" date="2017-11" db="EMBL/GenBank/DDBJ databases">
        <title>Streptomyces carmine sp. nov., a novel actinomycete isolated from Sophora alopecuroides in Xinjiang, China.</title>
        <authorList>
            <person name="Wang Y."/>
            <person name="Luo X."/>
            <person name="Wan C."/>
            <person name="Zhang L."/>
        </authorList>
    </citation>
    <scope>NUCLEOTIDE SEQUENCE [LARGE SCALE GENOMIC DNA]</scope>
    <source>
        <strain evidence="3 4">TRM SA0054</strain>
    </source>
</reference>
<name>A0A2M8LPL0_9ACTN</name>
<dbReference type="AlphaFoldDB" id="A0A2M8LPL0"/>
<feature type="compositionally biased region" description="Basic and acidic residues" evidence="1">
    <location>
        <begin position="272"/>
        <end position="291"/>
    </location>
</feature>
<organism evidence="3 4">
    <name type="scientific">Streptomyces carminius</name>
    <dbReference type="NCBI Taxonomy" id="2665496"/>
    <lineage>
        <taxon>Bacteria</taxon>
        <taxon>Bacillati</taxon>
        <taxon>Actinomycetota</taxon>
        <taxon>Actinomycetes</taxon>
        <taxon>Kitasatosporales</taxon>
        <taxon>Streptomycetaceae</taxon>
        <taxon>Streptomyces</taxon>
    </lineage>
</organism>
<feature type="domain" description="Ricin B lectin" evidence="2">
    <location>
        <begin position="302"/>
        <end position="425"/>
    </location>
</feature>
<keyword evidence="4" id="KW-1185">Reference proteome</keyword>
<evidence type="ECO:0000313" key="3">
    <source>
        <dbReference type="EMBL" id="PJE93903.1"/>
    </source>
</evidence>
<accession>A0A2M8LPL0</accession>
<dbReference type="Gene3D" id="2.80.10.50">
    <property type="match status" value="1"/>
</dbReference>
<comment type="caution">
    <text evidence="3">The sequence shown here is derived from an EMBL/GenBank/DDBJ whole genome shotgun (WGS) entry which is preliminary data.</text>
</comment>
<sequence length="425" mass="43410">MPRQERSRDTETPASSGGPAENDSSVRRAVALPSVAADPGQALAPSVPARTPAPGSEEKAVRPDTASDERTARAADSAATAVSADPEPEPEKAEPEPRTAPEATATAAAATSSAAPSTAPDTALAPARGRTRAQDRSATGAAEPDTAGALSAAAPAAPLGTGAAAGNGDAPPGSPKKPMLAAAGIAGSVLIAIPLLIMVNGGSDEEEKDTVVVADSADTSLGGDELRRPPATYAPATPDSKSAKDKPSKTPSAGTVTKRAVPPAGAGEDEEKPSKEAQKKKVVTRKTETKPPTKPAAEPGIRTVRVVSADTGKCLSAGDGNLGAKLVVWDCDGSQAQKWRFPGDGTVRIDDKCMDVQNSSQSTEAVIQMWECNGTQAQQFQLSAKGELVAKISGLCLDVWHGRSNGTGVTTWHCNDQPNQRWTRT</sequence>
<evidence type="ECO:0000256" key="1">
    <source>
        <dbReference type="SAM" id="MobiDB-lite"/>
    </source>
</evidence>
<feature type="compositionally biased region" description="Low complexity" evidence="1">
    <location>
        <begin position="146"/>
        <end position="171"/>
    </location>
</feature>
<gene>
    <name evidence="3" type="ORF">CUT44_32470</name>
</gene>
<protein>
    <recommendedName>
        <fullName evidence="2">Ricin B lectin domain-containing protein</fullName>
    </recommendedName>
</protein>
<dbReference type="SUPFAM" id="SSF50370">
    <property type="entry name" value="Ricin B-like lectins"/>
    <property type="match status" value="1"/>
</dbReference>
<proteinExistence type="predicted"/>
<feature type="compositionally biased region" description="Basic and acidic residues" evidence="1">
    <location>
        <begin position="56"/>
        <end position="73"/>
    </location>
</feature>
<dbReference type="RefSeq" id="WP_100205573.1">
    <property type="nucleotide sequence ID" value="NZ_PGGW01000071.1"/>
</dbReference>
<feature type="region of interest" description="Disordered" evidence="1">
    <location>
        <begin position="1"/>
        <end position="180"/>
    </location>
</feature>
<feature type="compositionally biased region" description="Low complexity" evidence="1">
    <location>
        <begin position="74"/>
        <end position="85"/>
    </location>
</feature>
<dbReference type="SMART" id="SM00458">
    <property type="entry name" value="RICIN"/>
    <property type="match status" value="1"/>
</dbReference>
<dbReference type="EMBL" id="PGGW01000071">
    <property type="protein sequence ID" value="PJE93903.1"/>
    <property type="molecule type" value="Genomic_DNA"/>
</dbReference>
<evidence type="ECO:0000259" key="2">
    <source>
        <dbReference type="SMART" id="SM00458"/>
    </source>
</evidence>
<feature type="compositionally biased region" description="Low complexity" evidence="1">
    <location>
        <begin position="229"/>
        <end position="240"/>
    </location>
</feature>
<dbReference type="PROSITE" id="PS50231">
    <property type="entry name" value="RICIN_B_LECTIN"/>
    <property type="match status" value="1"/>
</dbReference>
<feature type="region of interest" description="Disordered" evidence="1">
    <location>
        <begin position="204"/>
        <end position="301"/>
    </location>
</feature>
<feature type="compositionally biased region" description="Basic and acidic residues" evidence="1">
    <location>
        <begin position="1"/>
        <end position="11"/>
    </location>
</feature>
<feature type="compositionally biased region" description="Low complexity" evidence="1">
    <location>
        <begin position="100"/>
        <end position="127"/>
    </location>
</feature>
<dbReference type="InterPro" id="IPR035992">
    <property type="entry name" value="Ricin_B-like_lectins"/>
</dbReference>
<feature type="compositionally biased region" description="Basic and acidic residues" evidence="1">
    <location>
        <begin position="89"/>
        <end position="99"/>
    </location>
</feature>
<dbReference type="InterPro" id="IPR000772">
    <property type="entry name" value="Ricin_B_lectin"/>
</dbReference>
<dbReference type="Pfam" id="PF00652">
    <property type="entry name" value="Ricin_B_lectin"/>
    <property type="match status" value="1"/>
</dbReference>
<dbReference type="Proteomes" id="UP000230407">
    <property type="component" value="Unassembled WGS sequence"/>
</dbReference>